<accession>A0ABS9I9N7</accession>
<reference evidence="5" key="1">
    <citation type="submission" date="2022-01" db="EMBL/GenBank/DDBJ databases">
        <title>Pseudomonas sp. nov. isolated from Antarctic regolith.</title>
        <authorList>
            <person name="Novakova D."/>
            <person name="Sedlar K."/>
        </authorList>
    </citation>
    <scope>NUCLEOTIDE SEQUENCE</scope>
    <source>
        <strain evidence="5">P2647</strain>
    </source>
</reference>
<evidence type="ECO:0000259" key="4">
    <source>
        <dbReference type="Pfam" id="PF01494"/>
    </source>
</evidence>
<keyword evidence="3" id="KW-0274">FAD</keyword>
<dbReference type="PANTHER" id="PTHR43004:SF19">
    <property type="entry name" value="BINDING MONOOXYGENASE, PUTATIVE (JCVI)-RELATED"/>
    <property type="match status" value="1"/>
</dbReference>
<evidence type="ECO:0000256" key="1">
    <source>
        <dbReference type="ARBA" id="ARBA00001974"/>
    </source>
</evidence>
<protein>
    <submittedName>
        <fullName evidence="5">FAD-dependent monooxygenase</fullName>
    </submittedName>
</protein>
<dbReference type="PRINTS" id="PR00420">
    <property type="entry name" value="RNGMNOXGNASE"/>
</dbReference>
<dbReference type="Gene3D" id="3.50.50.60">
    <property type="entry name" value="FAD/NAD(P)-binding domain"/>
    <property type="match status" value="1"/>
</dbReference>
<proteinExistence type="predicted"/>
<keyword evidence="5" id="KW-0560">Oxidoreductase</keyword>
<evidence type="ECO:0000256" key="3">
    <source>
        <dbReference type="ARBA" id="ARBA00022827"/>
    </source>
</evidence>
<evidence type="ECO:0000256" key="2">
    <source>
        <dbReference type="ARBA" id="ARBA00022630"/>
    </source>
</evidence>
<sequence length="508" mass="55584">MNTEILIAGAGPTGLTLALRLARMGVAFRIIEASSGPGQASRAMVVQARTLEFYQQLGLADELIERGIRIDSIHYSEEGRDIASLSWGDAGKDLTPYPFVLSFPQDDHELFLVEQLKKLGVEVEWGVALQRFEQQAEHVVATLSRGGVEEVCQARYLCGCEGARSVVRKQLQVGFPGGTYNQLFYVADVALEGPASTNVYLHAGKHNMVLMAPVRSSGMQRLIGIVPPELDGHEGLTFEDLRPGAEAMLGVTVGKANWLSTYRVHHRVAEHFRVGRAFLLGDAGHLHSPAGGQGMNTGIGDAVNLAWKLADVVQARAPETLLDTYETERIAFARKLVETTDKAFEGMVGEGWRSIFLRNWMLPHLAPVLSHFNGFRKTLFQTLSQTRIRYRDSAISEGHVGDLHGGDRMPWTGDNFGHAATLYWHVQVFGEASADLEREARRAGVPVLSFPYSALAKSNGVKAHAAYLVRPDSHIAQVMEHQDPHVLLGFLQRHGLTLAQSGVGVSSA</sequence>
<dbReference type="EMBL" id="JAKJXH010000018">
    <property type="protein sequence ID" value="MCF7543934.1"/>
    <property type="molecule type" value="Genomic_DNA"/>
</dbReference>
<dbReference type="InterPro" id="IPR002938">
    <property type="entry name" value="FAD-bd"/>
</dbReference>
<comment type="cofactor">
    <cofactor evidence="1">
        <name>FAD</name>
        <dbReference type="ChEBI" id="CHEBI:57692"/>
    </cofactor>
</comment>
<feature type="domain" description="FAD-binding" evidence="4">
    <location>
        <begin position="3"/>
        <end position="339"/>
    </location>
</feature>
<dbReference type="SUPFAM" id="SSF51905">
    <property type="entry name" value="FAD/NAD(P)-binding domain"/>
    <property type="match status" value="1"/>
</dbReference>
<dbReference type="PANTHER" id="PTHR43004">
    <property type="entry name" value="TRK SYSTEM POTASSIUM UPTAKE PROTEIN"/>
    <property type="match status" value="1"/>
</dbReference>
<dbReference type="RefSeq" id="WP_237253381.1">
    <property type="nucleotide sequence ID" value="NZ_JAKJXE010000014.1"/>
</dbReference>
<comment type="caution">
    <text evidence="5">The sequence shown here is derived from an EMBL/GenBank/DDBJ whole genome shotgun (WGS) entry which is preliminary data.</text>
</comment>
<dbReference type="InterPro" id="IPR050641">
    <property type="entry name" value="RIFMO-like"/>
</dbReference>
<organism evidence="5 6">
    <name type="scientific">Pseudomonas petrae</name>
    <dbReference type="NCBI Taxonomy" id="2912190"/>
    <lineage>
        <taxon>Bacteria</taxon>
        <taxon>Pseudomonadati</taxon>
        <taxon>Pseudomonadota</taxon>
        <taxon>Gammaproteobacteria</taxon>
        <taxon>Pseudomonadales</taxon>
        <taxon>Pseudomonadaceae</taxon>
        <taxon>Pseudomonas</taxon>
    </lineage>
</organism>
<dbReference type="Proteomes" id="UP001162905">
    <property type="component" value="Unassembled WGS sequence"/>
</dbReference>
<keyword evidence="2" id="KW-0285">Flavoprotein</keyword>
<dbReference type="Gene3D" id="3.30.70.2450">
    <property type="match status" value="1"/>
</dbReference>
<dbReference type="GO" id="GO:0004497">
    <property type="term" value="F:monooxygenase activity"/>
    <property type="evidence" value="ECO:0007669"/>
    <property type="project" value="UniProtKB-KW"/>
</dbReference>
<keyword evidence="5" id="KW-0503">Monooxygenase</keyword>
<evidence type="ECO:0000313" key="5">
    <source>
        <dbReference type="EMBL" id="MCF7543934.1"/>
    </source>
</evidence>
<name>A0ABS9I9N7_9PSED</name>
<evidence type="ECO:0000313" key="6">
    <source>
        <dbReference type="Proteomes" id="UP001162905"/>
    </source>
</evidence>
<dbReference type="InterPro" id="IPR036188">
    <property type="entry name" value="FAD/NAD-bd_sf"/>
</dbReference>
<keyword evidence="6" id="KW-1185">Reference proteome</keyword>
<gene>
    <name evidence="5" type="ORF">L4G47_17175</name>
</gene>
<dbReference type="Pfam" id="PF01494">
    <property type="entry name" value="FAD_binding_3"/>
    <property type="match status" value="1"/>
</dbReference>